<dbReference type="EMBL" id="JGYN01000023">
    <property type="protein sequence ID" value="KFI49545.1"/>
    <property type="molecule type" value="Genomic_DNA"/>
</dbReference>
<evidence type="ECO:0000313" key="3">
    <source>
        <dbReference type="EMBL" id="KFI49545.1"/>
    </source>
</evidence>
<dbReference type="PANTHER" id="PTHR33295:SF7">
    <property type="entry name" value="ATPASE"/>
    <property type="match status" value="1"/>
</dbReference>
<proteinExistence type="predicted"/>
<feature type="domain" description="DUF4143" evidence="2">
    <location>
        <begin position="233"/>
        <end position="395"/>
    </location>
</feature>
<evidence type="ECO:0000313" key="4">
    <source>
        <dbReference type="Proteomes" id="UP000029108"/>
    </source>
</evidence>
<reference evidence="3 4" key="1">
    <citation type="submission" date="2014-03" db="EMBL/GenBank/DDBJ databases">
        <title>Genomics of Bifidobacteria.</title>
        <authorList>
            <person name="Ventura M."/>
            <person name="Milani C."/>
            <person name="Lugli G.A."/>
        </authorList>
    </citation>
    <scope>NUCLEOTIDE SEQUENCE [LARGE SCALE GENOMIC DNA]</scope>
    <source>
        <strain evidence="3 4">DSM 23969</strain>
    </source>
</reference>
<dbReference type="InterPro" id="IPR041682">
    <property type="entry name" value="AAA_14"/>
</dbReference>
<dbReference type="InterPro" id="IPR025420">
    <property type="entry name" value="DUF4143"/>
</dbReference>
<dbReference type="AlphaFoldDB" id="A0A086ZSP5"/>
<dbReference type="SUPFAM" id="SSF52540">
    <property type="entry name" value="P-loop containing nucleoside triphosphate hydrolases"/>
    <property type="match status" value="1"/>
</dbReference>
<keyword evidence="4" id="KW-1185">Reference proteome</keyword>
<dbReference type="InterPro" id="IPR027417">
    <property type="entry name" value="P-loop_NTPase"/>
</dbReference>
<accession>A0A086ZSP5</accession>
<evidence type="ECO:0000259" key="1">
    <source>
        <dbReference type="Pfam" id="PF13173"/>
    </source>
</evidence>
<dbReference type="PANTHER" id="PTHR33295">
    <property type="entry name" value="ATPASE"/>
    <property type="match status" value="1"/>
</dbReference>
<organism evidence="3 4">
    <name type="scientific">Bifidobacterium biavatii DSM 23969</name>
    <dbReference type="NCBI Taxonomy" id="1437608"/>
    <lineage>
        <taxon>Bacteria</taxon>
        <taxon>Bacillati</taxon>
        <taxon>Actinomycetota</taxon>
        <taxon>Actinomycetes</taxon>
        <taxon>Bifidobacteriales</taxon>
        <taxon>Bifidobacteriaceae</taxon>
        <taxon>Bifidobacterium</taxon>
    </lineage>
</organism>
<dbReference type="Pfam" id="PF13635">
    <property type="entry name" value="DUF4143"/>
    <property type="match status" value="1"/>
</dbReference>
<feature type="domain" description="AAA" evidence="1">
    <location>
        <begin position="28"/>
        <end position="161"/>
    </location>
</feature>
<name>A0A086ZSP5_9BIFI</name>
<dbReference type="eggNOG" id="COG1373">
    <property type="taxonomic scope" value="Bacteria"/>
</dbReference>
<dbReference type="Proteomes" id="UP000029108">
    <property type="component" value="Unassembled WGS sequence"/>
</dbReference>
<evidence type="ECO:0000259" key="2">
    <source>
        <dbReference type="Pfam" id="PF13635"/>
    </source>
</evidence>
<protein>
    <submittedName>
        <fullName evidence="3">ATPase AAA</fullName>
    </submittedName>
</protein>
<comment type="caution">
    <text evidence="3">The sequence shown here is derived from an EMBL/GenBank/DDBJ whole genome shotgun (WGS) entry which is preliminary data.</text>
</comment>
<gene>
    <name evidence="3" type="ORF">BBIA_0972</name>
</gene>
<dbReference type="Pfam" id="PF13173">
    <property type="entry name" value="AAA_14"/>
    <property type="match status" value="1"/>
</dbReference>
<sequence length="446" mass="50668">MQLTSEGAILLARKIEADLEAWRTSPNRTALLITGARQIGKTYIIRHFAKTHYEHVVELNFIENPEMATLFSTPRDARNLLMRLELATNSPMVPGKTLVFFDEVQQCKEIVTAIKFLVDDGRFDYIMSGSLLGVELEDIRSIPVGYMSELKMHPLDFEEFCWSQGAGSDVFDMLRDCLRDRKEVDGFAHDRLMELYAKYLVIGGMPAAVSSFVSDGSVRNVRTIQENIKREYRRDIGQYARKEDRLHIRSIYDLVPSELNNPNKRFTFSKVEKGLRFQAVASDFDWLVGADVAIAAYNVDEPCTPLEMSKERNLFKLFYNDVGLLTGSFLKKTALDVLNGNPDINYGSIYENAVAQELAAHGFDLYYYNSKKLGELDFLVQDRNDAVLPIEVKSGKSYKRHHAMDAVLAHSEYHLSTGYVFGPCNIAVENRILYLPVYMAGLLSND</sequence>
<dbReference type="Gene3D" id="3.40.50.300">
    <property type="entry name" value="P-loop containing nucleotide triphosphate hydrolases"/>
    <property type="match status" value="1"/>
</dbReference>